<organism evidence="1 2">
    <name type="scientific">Camellia lanceoleosa</name>
    <dbReference type="NCBI Taxonomy" id="1840588"/>
    <lineage>
        <taxon>Eukaryota</taxon>
        <taxon>Viridiplantae</taxon>
        <taxon>Streptophyta</taxon>
        <taxon>Embryophyta</taxon>
        <taxon>Tracheophyta</taxon>
        <taxon>Spermatophyta</taxon>
        <taxon>Magnoliopsida</taxon>
        <taxon>eudicotyledons</taxon>
        <taxon>Gunneridae</taxon>
        <taxon>Pentapetalae</taxon>
        <taxon>asterids</taxon>
        <taxon>Ericales</taxon>
        <taxon>Theaceae</taxon>
        <taxon>Camellia</taxon>
    </lineage>
</organism>
<keyword evidence="2" id="KW-1185">Reference proteome</keyword>
<protein>
    <submittedName>
        <fullName evidence="1">Uncharacterized protein</fullName>
    </submittedName>
</protein>
<name>A0ACC0HM11_9ERIC</name>
<sequence length="109" mass="12088">MLMNLNAILTLNLDLDSNLGLDSDSFSKKRFGDSIKSLSFSSTTSHNVFSTGLISMSPVVRPTRHSIICEAAPNKKADSAAKRARQAEKRRVYNKARKSEIKTRMKKAS</sequence>
<comment type="caution">
    <text evidence="1">The sequence shown here is derived from an EMBL/GenBank/DDBJ whole genome shotgun (WGS) entry which is preliminary data.</text>
</comment>
<reference evidence="1 2" key="1">
    <citation type="journal article" date="2022" name="Plant J.">
        <title>Chromosome-level genome of Camellia lanceoleosa provides a valuable resource for understanding genome evolution and self-incompatibility.</title>
        <authorList>
            <person name="Gong W."/>
            <person name="Xiao S."/>
            <person name="Wang L."/>
            <person name="Liao Z."/>
            <person name="Chang Y."/>
            <person name="Mo W."/>
            <person name="Hu G."/>
            <person name="Li W."/>
            <person name="Zhao G."/>
            <person name="Zhu H."/>
            <person name="Hu X."/>
            <person name="Ji K."/>
            <person name="Xiang X."/>
            <person name="Song Q."/>
            <person name="Yuan D."/>
            <person name="Jin S."/>
            <person name="Zhang L."/>
        </authorList>
    </citation>
    <scope>NUCLEOTIDE SEQUENCE [LARGE SCALE GENOMIC DNA]</scope>
    <source>
        <strain evidence="1">SQ_2022a</strain>
    </source>
</reference>
<accession>A0ACC0HM11</accession>
<evidence type="ECO:0000313" key="1">
    <source>
        <dbReference type="EMBL" id="KAI8013515.1"/>
    </source>
</evidence>
<gene>
    <name evidence="1" type="ORF">LOK49_LG05G00796</name>
</gene>
<dbReference type="EMBL" id="CM045761">
    <property type="protein sequence ID" value="KAI8013515.1"/>
    <property type="molecule type" value="Genomic_DNA"/>
</dbReference>
<evidence type="ECO:0000313" key="2">
    <source>
        <dbReference type="Proteomes" id="UP001060215"/>
    </source>
</evidence>
<proteinExistence type="predicted"/>
<dbReference type="Proteomes" id="UP001060215">
    <property type="component" value="Chromosome 4"/>
</dbReference>